<dbReference type="AlphaFoldDB" id="A0A2T6ZGF4"/>
<keyword evidence="3" id="KW-1185">Reference proteome</keyword>
<dbReference type="EMBL" id="NESQ01000293">
    <property type="protein sequence ID" value="PUU74536.1"/>
    <property type="molecule type" value="Genomic_DNA"/>
</dbReference>
<gene>
    <name evidence="2" type="ORF">B9Z19DRAFT_1068129</name>
</gene>
<comment type="caution">
    <text evidence="2">The sequence shown here is derived from an EMBL/GenBank/DDBJ whole genome shotgun (WGS) entry which is preliminary data.</text>
</comment>
<evidence type="ECO:0000313" key="2">
    <source>
        <dbReference type="EMBL" id="PUU74536.1"/>
    </source>
</evidence>
<reference evidence="2 3" key="1">
    <citation type="submission" date="2017-04" db="EMBL/GenBank/DDBJ databases">
        <title>Draft genome sequence of Tuber borchii Vittad., a whitish edible truffle.</title>
        <authorList>
            <consortium name="DOE Joint Genome Institute"/>
            <person name="Murat C."/>
            <person name="Kuo A."/>
            <person name="Barry K.W."/>
            <person name="Clum A."/>
            <person name="Dockter R.B."/>
            <person name="Fauchery L."/>
            <person name="Iotti M."/>
            <person name="Kohler A."/>
            <person name="Labutti K."/>
            <person name="Lindquist E.A."/>
            <person name="Lipzen A."/>
            <person name="Ohm R.A."/>
            <person name="Wang M."/>
            <person name="Grigoriev I.V."/>
            <person name="Zambonelli A."/>
            <person name="Martin F.M."/>
        </authorList>
    </citation>
    <scope>NUCLEOTIDE SEQUENCE [LARGE SCALE GENOMIC DNA]</scope>
    <source>
        <strain evidence="2 3">Tbo3840</strain>
    </source>
</reference>
<accession>A0A2T6ZGF4</accession>
<evidence type="ECO:0000313" key="3">
    <source>
        <dbReference type="Proteomes" id="UP000244722"/>
    </source>
</evidence>
<keyword evidence="1" id="KW-1133">Transmembrane helix</keyword>
<name>A0A2T6ZGF4_TUBBO</name>
<feature type="transmembrane region" description="Helical" evidence="1">
    <location>
        <begin position="79"/>
        <end position="100"/>
    </location>
</feature>
<sequence>MVLALKRRTVLQQHSTLNPIRNWGYPENTIFSISDSVRTSNAPPMPYPVNLCISTSHSYPMRGNKTSKLKTKTFRDREVGIMDLQLGIVFLIGLSVTLYMEHPTAIRIISHTLLTKPLFPVDLASLSEHWDRLSRCVNTSIRSRALSDFMIPPNCRIPILGFSY</sequence>
<keyword evidence="1" id="KW-0472">Membrane</keyword>
<keyword evidence="1" id="KW-0812">Transmembrane</keyword>
<dbReference type="Proteomes" id="UP000244722">
    <property type="component" value="Unassembled WGS sequence"/>
</dbReference>
<evidence type="ECO:0000256" key="1">
    <source>
        <dbReference type="SAM" id="Phobius"/>
    </source>
</evidence>
<organism evidence="2 3">
    <name type="scientific">Tuber borchii</name>
    <name type="common">White truffle</name>
    <dbReference type="NCBI Taxonomy" id="42251"/>
    <lineage>
        <taxon>Eukaryota</taxon>
        <taxon>Fungi</taxon>
        <taxon>Dikarya</taxon>
        <taxon>Ascomycota</taxon>
        <taxon>Pezizomycotina</taxon>
        <taxon>Pezizomycetes</taxon>
        <taxon>Pezizales</taxon>
        <taxon>Tuberaceae</taxon>
        <taxon>Tuber</taxon>
    </lineage>
</organism>
<proteinExistence type="predicted"/>
<protein>
    <submittedName>
        <fullName evidence="2">Uncharacterized protein</fullName>
    </submittedName>
</protein>